<comment type="caution">
    <text evidence="1">The sequence shown here is derived from an EMBL/GenBank/DDBJ whole genome shotgun (WGS) entry which is preliminary data.</text>
</comment>
<evidence type="ECO:0000313" key="2">
    <source>
        <dbReference type="Proteomes" id="UP000825729"/>
    </source>
</evidence>
<evidence type="ECO:0000313" key="1">
    <source>
        <dbReference type="EMBL" id="KAG9449820.1"/>
    </source>
</evidence>
<dbReference type="EMBL" id="JAINDJ010000004">
    <property type="protein sequence ID" value="KAG9449820.1"/>
    <property type="molecule type" value="Genomic_DNA"/>
</dbReference>
<dbReference type="Proteomes" id="UP000825729">
    <property type="component" value="Unassembled WGS sequence"/>
</dbReference>
<sequence>MVKGGRYNKLQHDFKMMDSTPTLFAPSPMLEVIVKIYTPTMFHEFQEQLKLTLRTQHARMPTTNRVSVNEARLDPESGGVLKSSVAPSVRGIARKGKGALECVVKNKRGKSTSHKDTHQHSKLYYVDLHPTPMHSLQETFISSSMSGVVEPPQVYHPHNYQPRYTHNLTQGASHELHETKLPEGETILHFIVVVT</sequence>
<accession>A0AAV7ELW8</accession>
<gene>
    <name evidence="1" type="ORF">H6P81_009785</name>
</gene>
<keyword evidence="2" id="KW-1185">Reference proteome</keyword>
<reference evidence="1 2" key="1">
    <citation type="submission" date="2021-07" db="EMBL/GenBank/DDBJ databases">
        <title>The Aristolochia fimbriata genome: insights into angiosperm evolution, floral development and chemical biosynthesis.</title>
        <authorList>
            <person name="Jiao Y."/>
        </authorList>
    </citation>
    <scope>NUCLEOTIDE SEQUENCE [LARGE SCALE GENOMIC DNA]</scope>
    <source>
        <strain evidence="1">IBCAS-2021</strain>
        <tissue evidence="1">Leaf</tissue>
    </source>
</reference>
<protein>
    <submittedName>
        <fullName evidence="1">Uncharacterized protein</fullName>
    </submittedName>
</protein>
<dbReference type="AlphaFoldDB" id="A0AAV7ELW8"/>
<name>A0AAV7ELW8_ARIFI</name>
<organism evidence="1 2">
    <name type="scientific">Aristolochia fimbriata</name>
    <name type="common">White veined hardy Dutchman's pipe vine</name>
    <dbReference type="NCBI Taxonomy" id="158543"/>
    <lineage>
        <taxon>Eukaryota</taxon>
        <taxon>Viridiplantae</taxon>
        <taxon>Streptophyta</taxon>
        <taxon>Embryophyta</taxon>
        <taxon>Tracheophyta</taxon>
        <taxon>Spermatophyta</taxon>
        <taxon>Magnoliopsida</taxon>
        <taxon>Magnoliidae</taxon>
        <taxon>Piperales</taxon>
        <taxon>Aristolochiaceae</taxon>
        <taxon>Aristolochia</taxon>
    </lineage>
</organism>
<proteinExistence type="predicted"/>